<organism evidence="1">
    <name type="scientific">Tanacetum cinerariifolium</name>
    <name type="common">Dalmatian daisy</name>
    <name type="synonym">Chrysanthemum cinerariifolium</name>
    <dbReference type="NCBI Taxonomy" id="118510"/>
    <lineage>
        <taxon>Eukaryota</taxon>
        <taxon>Viridiplantae</taxon>
        <taxon>Streptophyta</taxon>
        <taxon>Embryophyta</taxon>
        <taxon>Tracheophyta</taxon>
        <taxon>Spermatophyta</taxon>
        <taxon>Magnoliopsida</taxon>
        <taxon>eudicotyledons</taxon>
        <taxon>Gunneridae</taxon>
        <taxon>Pentapetalae</taxon>
        <taxon>asterids</taxon>
        <taxon>campanulids</taxon>
        <taxon>Asterales</taxon>
        <taxon>Asteraceae</taxon>
        <taxon>Asteroideae</taxon>
        <taxon>Anthemideae</taxon>
        <taxon>Anthemidinae</taxon>
        <taxon>Tanacetum</taxon>
    </lineage>
</organism>
<sequence length="94" mass="10987">MAKQNVKNRPILVISQREVRSLIMQTTETVVQCLYHQIQEPPTHPIVADQPIKNRPILVISQRELRPLIMQTTDTVVQRLYVLVKQKTEEPLTY</sequence>
<reference evidence="1" key="1">
    <citation type="journal article" date="2019" name="Sci. Rep.">
        <title>Draft genome of Tanacetum cinerariifolium, the natural source of mosquito coil.</title>
        <authorList>
            <person name="Yamashiro T."/>
            <person name="Shiraishi A."/>
            <person name="Satake H."/>
            <person name="Nakayama K."/>
        </authorList>
    </citation>
    <scope>NUCLEOTIDE SEQUENCE</scope>
</reference>
<proteinExistence type="predicted"/>
<comment type="caution">
    <text evidence="1">The sequence shown here is derived from an EMBL/GenBank/DDBJ whole genome shotgun (WGS) entry which is preliminary data.</text>
</comment>
<evidence type="ECO:0000313" key="1">
    <source>
        <dbReference type="EMBL" id="GEU76673.1"/>
    </source>
</evidence>
<accession>A0A6L2MRR8</accession>
<name>A0A6L2MRR8_TANCI</name>
<dbReference type="EMBL" id="BKCJ010007325">
    <property type="protein sequence ID" value="GEU76673.1"/>
    <property type="molecule type" value="Genomic_DNA"/>
</dbReference>
<dbReference type="AlphaFoldDB" id="A0A6L2MRR8"/>
<gene>
    <name evidence="1" type="ORF">Tci_048651</name>
</gene>
<protein>
    <submittedName>
        <fullName evidence="1">Uncharacterized protein</fullName>
    </submittedName>
</protein>